<organism evidence="2 3">
    <name type="scientific">Exophiala spinifera</name>
    <dbReference type="NCBI Taxonomy" id="91928"/>
    <lineage>
        <taxon>Eukaryota</taxon>
        <taxon>Fungi</taxon>
        <taxon>Dikarya</taxon>
        <taxon>Ascomycota</taxon>
        <taxon>Pezizomycotina</taxon>
        <taxon>Eurotiomycetes</taxon>
        <taxon>Chaetothyriomycetidae</taxon>
        <taxon>Chaetothyriales</taxon>
        <taxon>Herpotrichiellaceae</taxon>
        <taxon>Exophiala</taxon>
    </lineage>
</organism>
<feature type="compositionally biased region" description="Polar residues" evidence="1">
    <location>
        <begin position="24"/>
        <end position="36"/>
    </location>
</feature>
<dbReference type="GeneID" id="27330354"/>
<sequence length="379" mass="42467">MEAATGRHDEVEVEWARLLANLESYNRQTASQTVSKSLEPPERTQSIQSAREDPQTHQQCARIDLIDNAKAQEPATDSHKAKYVERHTRPDGSLLPSAFANDFTPRPTRQRRARKTGHTGVSPWARQAMETRWLLSLHQSREKDNGPPTPIHQPRPYPGGVTNAVVRERLGVVGAHWTSPAQDLSDAVAPMRASRQSGLAGDASPATGMSHGGTSDLAGSRPSDSRDGTMANAGAEQEEVYFAVDRPFTLYTIAGEKRTVNELVWRLFDIPIFGWTPRYPFMSAAPQPGQFQQDPGEVYVSRDVSYYGSDRETANETDLNASRVVANSPDNEAHMSRLRLTRSEPLHDWPRRSAIDDYYEEDSDDDEPTRPGHHRRRHR</sequence>
<feature type="compositionally biased region" description="Basic residues" evidence="1">
    <location>
        <begin position="108"/>
        <end position="117"/>
    </location>
</feature>
<dbReference type="RefSeq" id="XP_016239198.1">
    <property type="nucleotide sequence ID" value="XM_016377628.1"/>
</dbReference>
<dbReference type="HOGENOM" id="CLU_729647_0_0_1"/>
<feature type="region of interest" description="Disordered" evidence="1">
    <location>
        <begin position="24"/>
        <end position="57"/>
    </location>
</feature>
<feature type="region of interest" description="Disordered" evidence="1">
    <location>
        <begin position="89"/>
        <end position="121"/>
    </location>
</feature>
<reference evidence="2 3" key="1">
    <citation type="submission" date="2015-01" db="EMBL/GenBank/DDBJ databases">
        <title>The Genome Sequence of Exophiala spinifera CBS89968.</title>
        <authorList>
            <consortium name="The Broad Institute Genomics Platform"/>
            <person name="Cuomo C."/>
            <person name="de Hoog S."/>
            <person name="Gorbushina A."/>
            <person name="Stielow B."/>
            <person name="Teixiera M."/>
            <person name="Abouelleil A."/>
            <person name="Chapman S.B."/>
            <person name="Priest M."/>
            <person name="Young S.K."/>
            <person name="Wortman J."/>
            <person name="Nusbaum C."/>
            <person name="Birren B."/>
        </authorList>
    </citation>
    <scope>NUCLEOTIDE SEQUENCE [LARGE SCALE GENOMIC DNA]</scope>
    <source>
        <strain evidence="2 3">CBS 89968</strain>
    </source>
</reference>
<gene>
    <name evidence="2" type="ORF">PV08_03271</name>
</gene>
<dbReference type="VEuPathDB" id="FungiDB:PV08_03271"/>
<dbReference type="AlphaFoldDB" id="A0A0D2A223"/>
<dbReference type="Proteomes" id="UP000053328">
    <property type="component" value="Unassembled WGS sequence"/>
</dbReference>
<feature type="compositionally biased region" description="Acidic residues" evidence="1">
    <location>
        <begin position="357"/>
        <end position="367"/>
    </location>
</feature>
<accession>A0A0D2A223</accession>
<feature type="region of interest" description="Disordered" evidence="1">
    <location>
        <begin position="186"/>
        <end position="231"/>
    </location>
</feature>
<feature type="region of interest" description="Disordered" evidence="1">
    <location>
        <begin position="351"/>
        <end position="379"/>
    </location>
</feature>
<proteinExistence type="predicted"/>
<protein>
    <submittedName>
        <fullName evidence="2">Uncharacterized protein</fullName>
    </submittedName>
</protein>
<dbReference type="EMBL" id="KN847493">
    <property type="protein sequence ID" value="KIW18982.1"/>
    <property type="molecule type" value="Genomic_DNA"/>
</dbReference>
<evidence type="ECO:0000256" key="1">
    <source>
        <dbReference type="SAM" id="MobiDB-lite"/>
    </source>
</evidence>
<name>A0A0D2A223_9EURO</name>
<evidence type="ECO:0000313" key="3">
    <source>
        <dbReference type="Proteomes" id="UP000053328"/>
    </source>
</evidence>
<keyword evidence="3" id="KW-1185">Reference proteome</keyword>
<evidence type="ECO:0000313" key="2">
    <source>
        <dbReference type="EMBL" id="KIW18982.1"/>
    </source>
</evidence>